<keyword evidence="3" id="KW-1185">Reference proteome</keyword>
<accession>A0A964BR31</accession>
<evidence type="ECO:0000313" key="3">
    <source>
        <dbReference type="Proteomes" id="UP000729733"/>
    </source>
</evidence>
<evidence type="ECO:0000313" key="2">
    <source>
        <dbReference type="EMBL" id="MCC0178084.1"/>
    </source>
</evidence>
<evidence type="ECO:0000259" key="1">
    <source>
        <dbReference type="Pfam" id="PF13614"/>
    </source>
</evidence>
<comment type="caution">
    <text evidence="2">The sequence shown here is derived from an EMBL/GenBank/DDBJ whole genome shotgun (WGS) entry which is preliminary data.</text>
</comment>
<sequence>MQTLAAVSLAGGQGKTTTCYFLAKMLAKAGKKVLAIDCDPQANLTFFLNHEVASNQPTLLEVIKGTVSTVDGIYPTSEDNLFLIPADSGLAKVSEYLSGSGTGALILQIRLQAIQELFDYVIIDVQPTRSQICLTAVGAADWVLIPAESATKGVNSLLDTQKFLDEQAKVMAFRGQILGIVPFRDRWVGRTQTLESKDNIAAMKEFANHAPVLPTIRESEKFKQATRQGQLLSELGVRDLEYPFEKIIELLEDCKELDSGVQDSKPGIKVAV</sequence>
<name>A0A964BR31_9CYAN</name>
<dbReference type="RefSeq" id="WP_229641150.1">
    <property type="nucleotide sequence ID" value="NZ_JADWDC010000034.1"/>
</dbReference>
<dbReference type="PANTHER" id="PTHR13696">
    <property type="entry name" value="P-LOOP CONTAINING NUCLEOSIDE TRIPHOSPHATE HYDROLASE"/>
    <property type="match status" value="1"/>
</dbReference>
<dbReference type="AlphaFoldDB" id="A0A964BR31"/>
<dbReference type="PANTHER" id="PTHR13696:SF52">
    <property type="entry name" value="PARA FAMILY PROTEIN CT_582"/>
    <property type="match status" value="1"/>
</dbReference>
<proteinExistence type="predicted"/>
<gene>
    <name evidence="2" type="ORF">I4641_13950</name>
</gene>
<dbReference type="Gene3D" id="3.40.50.300">
    <property type="entry name" value="P-loop containing nucleotide triphosphate hydrolases"/>
    <property type="match status" value="1"/>
</dbReference>
<dbReference type="InterPro" id="IPR050678">
    <property type="entry name" value="DNA_Partitioning_ATPase"/>
</dbReference>
<dbReference type="Pfam" id="PF13614">
    <property type="entry name" value="AAA_31"/>
    <property type="match status" value="1"/>
</dbReference>
<dbReference type="EMBL" id="JADWDC010000034">
    <property type="protein sequence ID" value="MCC0178084.1"/>
    <property type="molecule type" value="Genomic_DNA"/>
</dbReference>
<dbReference type="Proteomes" id="UP000729733">
    <property type="component" value="Unassembled WGS sequence"/>
</dbReference>
<dbReference type="SUPFAM" id="SSF52540">
    <property type="entry name" value="P-loop containing nucleoside triphosphate hydrolases"/>
    <property type="match status" value="1"/>
</dbReference>
<dbReference type="CDD" id="cd02042">
    <property type="entry name" value="ParAB_family"/>
    <property type="match status" value="1"/>
</dbReference>
<dbReference type="InterPro" id="IPR025669">
    <property type="entry name" value="AAA_dom"/>
</dbReference>
<reference evidence="2" key="1">
    <citation type="journal article" date="2021" name="Antonie Van Leeuwenhoek">
        <title>Draft genome and description of Waterburya agarophytonicola gen. nov. sp. nov. (Pleurocapsales, Cyanobacteria): a seaweed symbiont.</title>
        <authorList>
            <person name="Bonthond G."/>
            <person name="Shalygin S."/>
            <person name="Bayer T."/>
            <person name="Weinberger F."/>
        </authorList>
    </citation>
    <scope>NUCLEOTIDE SEQUENCE</scope>
    <source>
        <strain evidence="2">KI4</strain>
    </source>
</reference>
<feature type="domain" description="AAA" evidence="1">
    <location>
        <begin position="2"/>
        <end position="167"/>
    </location>
</feature>
<dbReference type="InterPro" id="IPR027417">
    <property type="entry name" value="P-loop_NTPase"/>
</dbReference>
<organism evidence="2 3">
    <name type="scientific">Waterburya agarophytonicola KI4</name>
    <dbReference type="NCBI Taxonomy" id="2874699"/>
    <lineage>
        <taxon>Bacteria</taxon>
        <taxon>Bacillati</taxon>
        <taxon>Cyanobacteriota</taxon>
        <taxon>Cyanophyceae</taxon>
        <taxon>Pleurocapsales</taxon>
        <taxon>Hyellaceae</taxon>
        <taxon>Waterburya</taxon>
        <taxon>Waterburya agarophytonicola</taxon>
    </lineage>
</organism>
<protein>
    <submittedName>
        <fullName evidence="2">ParA family protein</fullName>
    </submittedName>
</protein>